<dbReference type="AlphaFoldDB" id="A0A974NRJ2"/>
<proteinExistence type="predicted"/>
<dbReference type="SUPFAM" id="SSF48498">
    <property type="entry name" value="Tetracyclin repressor-like, C-terminal domain"/>
    <property type="match status" value="1"/>
</dbReference>
<evidence type="ECO:0000259" key="4">
    <source>
        <dbReference type="PROSITE" id="PS50977"/>
    </source>
</evidence>
<gene>
    <name evidence="5" type="ORF">I6J18_05580</name>
</gene>
<dbReference type="EMBL" id="CP068053">
    <property type="protein sequence ID" value="QQT02549.1"/>
    <property type="molecule type" value="Genomic_DNA"/>
</dbReference>
<feature type="domain" description="HTH tetR-type" evidence="4">
    <location>
        <begin position="1"/>
        <end position="59"/>
    </location>
</feature>
<dbReference type="InterPro" id="IPR001647">
    <property type="entry name" value="HTH_TetR"/>
</dbReference>
<dbReference type="PROSITE" id="PS50977">
    <property type="entry name" value="HTH_TETR_2"/>
    <property type="match status" value="1"/>
</dbReference>
<evidence type="ECO:0000256" key="1">
    <source>
        <dbReference type="ARBA" id="ARBA00022491"/>
    </source>
</evidence>
<dbReference type="KEGG" id="ppsr:I6J18_05580"/>
<dbReference type="GO" id="GO:0003677">
    <property type="term" value="F:DNA binding"/>
    <property type="evidence" value="ECO:0007669"/>
    <property type="project" value="UniProtKB-UniRule"/>
</dbReference>
<dbReference type="PANTHER" id="PTHR43479">
    <property type="entry name" value="ACREF/ENVCD OPERON REPRESSOR-RELATED"/>
    <property type="match status" value="1"/>
</dbReference>
<evidence type="ECO:0000256" key="2">
    <source>
        <dbReference type="ARBA" id="ARBA00023125"/>
    </source>
</evidence>
<evidence type="ECO:0000313" key="5">
    <source>
        <dbReference type="EMBL" id="QQT02549.1"/>
    </source>
</evidence>
<reference evidence="5 6" key="1">
    <citation type="submission" date="2021-01" db="EMBL/GenBank/DDBJ databases">
        <title>FDA dAtabase for Regulatory Grade micrObial Sequences (FDA-ARGOS): Supporting development and validation of Infectious Disease Dx tests.</title>
        <authorList>
            <person name="Nelson B."/>
            <person name="Plummer A."/>
            <person name="Tallon L."/>
            <person name="Sadzewicz L."/>
            <person name="Zhao X."/>
            <person name="Boylan J."/>
            <person name="Ott S."/>
            <person name="Bowen H."/>
            <person name="Vavikolanu K."/>
            <person name="Mehta A."/>
            <person name="Aluvathingal J."/>
            <person name="Nadendla S."/>
            <person name="Myers T."/>
            <person name="Yan Y."/>
            <person name="Sichtig H."/>
        </authorList>
    </citation>
    <scope>NUCLEOTIDE SEQUENCE [LARGE SCALE GENOMIC DNA]</scope>
    <source>
        <strain evidence="5 6">FDAARGOS_1161</strain>
    </source>
</reference>
<sequence>MKNRIIDTSLQLFEKHGFHGVSVNQIVQESGTSKGGFYHHFHSKDELLFVIHDYFISYVLNKAMEAISTSTHPTEKMQKMITSFVKVFDLYKPHISVFYQESGYLKPLYASAIKEKREKYKTLLFNLLEEGVAAGEFRPELDRTITGMSILGMVNWSYKWYKREGEKSIEEIAEIYVDLILHGLLTTEAKQDSRYARYFLNNKALT</sequence>
<keyword evidence="2 3" id="KW-0238">DNA-binding</keyword>
<feature type="DNA-binding region" description="H-T-H motif" evidence="3">
    <location>
        <begin position="22"/>
        <end position="41"/>
    </location>
</feature>
<evidence type="ECO:0000256" key="3">
    <source>
        <dbReference type="PROSITE-ProRule" id="PRU00335"/>
    </source>
</evidence>
<protein>
    <submittedName>
        <fullName evidence="5">TetR family transcriptional regulator</fullName>
    </submittedName>
</protein>
<dbReference type="InterPro" id="IPR009057">
    <property type="entry name" value="Homeodomain-like_sf"/>
</dbReference>
<keyword evidence="6" id="KW-1185">Reference proteome</keyword>
<dbReference type="Gene3D" id="1.10.10.60">
    <property type="entry name" value="Homeodomain-like"/>
    <property type="match status" value="1"/>
</dbReference>
<dbReference type="RefSeq" id="WP_040373080.1">
    <property type="nucleotide sequence ID" value="NZ_CP068053.1"/>
</dbReference>
<dbReference type="Pfam" id="PF00440">
    <property type="entry name" value="TetR_N"/>
    <property type="match status" value="1"/>
</dbReference>
<dbReference type="PRINTS" id="PR00455">
    <property type="entry name" value="HTHTETR"/>
</dbReference>
<organism evidence="5 6">
    <name type="scientific">Peribacillus psychrosaccharolyticus</name>
    <name type="common">Bacillus psychrosaccharolyticus</name>
    <dbReference type="NCBI Taxonomy" id="1407"/>
    <lineage>
        <taxon>Bacteria</taxon>
        <taxon>Bacillati</taxon>
        <taxon>Bacillota</taxon>
        <taxon>Bacilli</taxon>
        <taxon>Bacillales</taxon>
        <taxon>Bacillaceae</taxon>
        <taxon>Peribacillus</taxon>
    </lineage>
</organism>
<dbReference type="SUPFAM" id="SSF46689">
    <property type="entry name" value="Homeodomain-like"/>
    <property type="match status" value="1"/>
</dbReference>
<dbReference type="Proteomes" id="UP000595254">
    <property type="component" value="Chromosome"/>
</dbReference>
<dbReference type="InterPro" id="IPR036271">
    <property type="entry name" value="Tet_transcr_reg_TetR-rel_C_sf"/>
</dbReference>
<dbReference type="Pfam" id="PF17932">
    <property type="entry name" value="TetR_C_24"/>
    <property type="match status" value="1"/>
</dbReference>
<dbReference type="Gene3D" id="1.10.357.10">
    <property type="entry name" value="Tetracycline Repressor, domain 2"/>
    <property type="match status" value="1"/>
</dbReference>
<keyword evidence="1" id="KW-0678">Repressor</keyword>
<accession>A0A974NRJ2</accession>
<evidence type="ECO:0000313" key="6">
    <source>
        <dbReference type="Proteomes" id="UP000595254"/>
    </source>
</evidence>
<name>A0A974NRJ2_PERPY</name>
<dbReference type="InterPro" id="IPR041490">
    <property type="entry name" value="KstR2_TetR_C"/>
</dbReference>
<dbReference type="InterPro" id="IPR050624">
    <property type="entry name" value="HTH-type_Tx_Regulator"/>
</dbReference>
<dbReference type="PANTHER" id="PTHR43479:SF11">
    <property type="entry name" value="ACREF_ENVCD OPERON REPRESSOR-RELATED"/>
    <property type="match status" value="1"/>
</dbReference>